<keyword evidence="10" id="KW-1185">Reference proteome</keyword>
<proteinExistence type="predicted"/>
<evidence type="ECO:0000256" key="1">
    <source>
        <dbReference type="ARBA" id="ARBA00004141"/>
    </source>
</evidence>
<evidence type="ECO:0000256" key="3">
    <source>
        <dbReference type="ARBA" id="ARBA00022692"/>
    </source>
</evidence>
<dbReference type="SUPFAM" id="SSF103473">
    <property type="entry name" value="MFS general substrate transporter"/>
    <property type="match status" value="1"/>
</dbReference>
<feature type="transmembrane region" description="Helical" evidence="7">
    <location>
        <begin position="184"/>
        <end position="203"/>
    </location>
</feature>
<gene>
    <name evidence="9" type="ORF">OEA41_000954</name>
</gene>
<feature type="transmembrane region" description="Helical" evidence="7">
    <location>
        <begin position="359"/>
        <end position="378"/>
    </location>
</feature>
<evidence type="ECO:0000256" key="7">
    <source>
        <dbReference type="SAM" id="Phobius"/>
    </source>
</evidence>
<dbReference type="Proteomes" id="UP001276659">
    <property type="component" value="Unassembled WGS sequence"/>
</dbReference>
<dbReference type="AlphaFoldDB" id="A0AAD9ZJA2"/>
<accession>A0AAD9ZJA2</accession>
<dbReference type="Gene3D" id="1.20.1250.20">
    <property type="entry name" value="MFS general substrate transporter like domains"/>
    <property type="match status" value="1"/>
</dbReference>
<feature type="transmembrane region" description="Helical" evidence="7">
    <location>
        <begin position="254"/>
        <end position="273"/>
    </location>
</feature>
<feature type="domain" description="Major facilitator superfamily (MFS) profile" evidence="8">
    <location>
        <begin position="42"/>
        <end position="426"/>
    </location>
</feature>
<evidence type="ECO:0000259" key="8">
    <source>
        <dbReference type="PROSITE" id="PS50850"/>
    </source>
</evidence>
<feature type="transmembrane region" description="Helical" evidence="7">
    <location>
        <begin position="322"/>
        <end position="339"/>
    </location>
</feature>
<dbReference type="EMBL" id="JASNWA010000003">
    <property type="protein sequence ID" value="KAK3178817.1"/>
    <property type="molecule type" value="Genomic_DNA"/>
</dbReference>
<comment type="caution">
    <text evidence="9">The sequence shown here is derived from an EMBL/GenBank/DDBJ whole genome shotgun (WGS) entry which is preliminary data.</text>
</comment>
<evidence type="ECO:0000313" key="10">
    <source>
        <dbReference type="Proteomes" id="UP001276659"/>
    </source>
</evidence>
<feature type="transmembrane region" description="Helical" evidence="7">
    <location>
        <begin position="157"/>
        <end position="177"/>
    </location>
</feature>
<dbReference type="InterPro" id="IPR020846">
    <property type="entry name" value="MFS_dom"/>
</dbReference>
<keyword evidence="3 7" id="KW-0812">Transmembrane</keyword>
<evidence type="ECO:0000256" key="4">
    <source>
        <dbReference type="ARBA" id="ARBA00022989"/>
    </source>
</evidence>
<dbReference type="InterPro" id="IPR011701">
    <property type="entry name" value="MFS"/>
</dbReference>
<keyword evidence="4 7" id="KW-1133">Transmembrane helix</keyword>
<feature type="transmembrane region" description="Helical" evidence="7">
    <location>
        <begin position="215"/>
        <end position="234"/>
    </location>
</feature>
<organism evidence="9 10">
    <name type="scientific">Lepraria neglecta</name>
    <dbReference type="NCBI Taxonomy" id="209136"/>
    <lineage>
        <taxon>Eukaryota</taxon>
        <taxon>Fungi</taxon>
        <taxon>Dikarya</taxon>
        <taxon>Ascomycota</taxon>
        <taxon>Pezizomycotina</taxon>
        <taxon>Lecanoromycetes</taxon>
        <taxon>OSLEUM clade</taxon>
        <taxon>Lecanoromycetidae</taxon>
        <taxon>Lecanorales</taxon>
        <taxon>Lecanorineae</taxon>
        <taxon>Stereocaulaceae</taxon>
        <taxon>Lepraria</taxon>
    </lineage>
</organism>
<reference evidence="9" key="1">
    <citation type="submission" date="2022-11" db="EMBL/GenBank/DDBJ databases">
        <title>Chromosomal genome sequence assembly and mating type (MAT) locus characterization of the leprose asexual lichenized fungus Lepraria neglecta (Nyl.) Erichsen.</title>
        <authorList>
            <person name="Allen J.L."/>
            <person name="Pfeffer B."/>
        </authorList>
    </citation>
    <scope>NUCLEOTIDE SEQUENCE</scope>
    <source>
        <strain evidence="9">Allen 5258</strain>
    </source>
</reference>
<dbReference type="PANTHER" id="PTHR23501:SF187">
    <property type="entry name" value="MAJOR FACILITATOR SUPERFAMILY (MFS) PROFILE DOMAIN-CONTAINING PROTEIN"/>
    <property type="match status" value="1"/>
</dbReference>
<dbReference type="InterPro" id="IPR036259">
    <property type="entry name" value="MFS_trans_sf"/>
</dbReference>
<comment type="subcellular location">
    <subcellularLocation>
        <location evidence="1">Membrane</location>
        <topology evidence="1">Multi-pass membrane protein</topology>
    </subcellularLocation>
</comment>
<dbReference type="Pfam" id="PF07690">
    <property type="entry name" value="MFS_1"/>
    <property type="match status" value="1"/>
</dbReference>
<feature type="transmembrane region" description="Helical" evidence="7">
    <location>
        <begin position="285"/>
        <end position="302"/>
    </location>
</feature>
<keyword evidence="5 7" id="KW-0472">Membrane</keyword>
<name>A0AAD9ZJA2_9LECA</name>
<dbReference type="PROSITE" id="PS50850">
    <property type="entry name" value="MFS"/>
    <property type="match status" value="1"/>
</dbReference>
<dbReference type="GO" id="GO:0022857">
    <property type="term" value="F:transmembrane transporter activity"/>
    <property type="evidence" value="ECO:0007669"/>
    <property type="project" value="InterPro"/>
</dbReference>
<dbReference type="PANTHER" id="PTHR23501">
    <property type="entry name" value="MAJOR FACILITATOR SUPERFAMILY"/>
    <property type="match status" value="1"/>
</dbReference>
<keyword evidence="6" id="KW-0325">Glycoprotein</keyword>
<keyword evidence="2" id="KW-0813">Transport</keyword>
<evidence type="ECO:0000256" key="5">
    <source>
        <dbReference type="ARBA" id="ARBA00023136"/>
    </source>
</evidence>
<protein>
    <recommendedName>
        <fullName evidence="8">Major facilitator superfamily (MFS) profile domain-containing protein</fullName>
    </recommendedName>
</protein>
<evidence type="ECO:0000256" key="6">
    <source>
        <dbReference type="ARBA" id="ARBA00023180"/>
    </source>
</evidence>
<evidence type="ECO:0000313" key="9">
    <source>
        <dbReference type="EMBL" id="KAK3178817.1"/>
    </source>
</evidence>
<feature type="transmembrane region" description="Helical" evidence="7">
    <location>
        <begin position="390"/>
        <end position="408"/>
    </location>
</feature>
<feature type="transmembrane region" description="Helical" evidence="7">
    <location>
        <begin position="37"/>
        <end position="55"/>
    </location>
</feature>
<evidence type="ECO:0000256" key="2">
    <source>
        <dbReference type="ARBA" id="ARBA00022448"/>
    </source>
</evidence>
<feature type="transmembrane region" description="Helical" evidence="7">
    <location>
        <begin position="127"/>
        <end position="145"/>
    </location>
</feature>
<dbReference type="GO" id="GO:0005886">
    <property type="term" value="C:plasma membrane"/>
    <property type="evidence" value="ECO:0007669"/>
    <property type="project" value="TreeGrafter"/>
</dbReference>
<sequence length="426" mass="46477">MTTEDRVIDDPLRVEEPKHAIVEEPATVRKTSFENGWRYWAVIAALSVVALLPAMEGTVVSTALPTIVQDLHGGELAPYMAKRDKGRLATGFWNRIESNQLTEIILPSTAFQPLYGQTANIFGRRSVILFAISFFMLGTGLSGGANSMTMLIAGRTIQGIGGGGVTMLVDLIICDLVPLRKRGSVMGIIFAAVTVGTALGPFLGGIIVETTTWRWVFYLNLPIGAVAIILLVAFLHVKSEKESTLMEKLKRVDLAGNAIFILATTSILIALTNGGTRYSWSTRRILLPLIAGFIGLGLFYLFEVSKLCIEPTLPPQLFANRISTAAFVLTFIHTLLLYWETFFLPVYFQAVLGSTPARSGIQILPTVIVLMVFGAIGGGAMQKTGRYRPFHHAGFALMTIGFGTFTLLDDRSSLTVWETTYPSKGY</sequence>